<evidence type="ECO:0000256" key="1">
    <source>
        <dbReference type="ARBA" id="ARBA00022490"/>
    </source>
</evidence>
<feature type="region of interest" description="Disordered" evidence="5">
    <location>
        <begin position="1"/>
        <end position="31"/>
    </location>
</feature>
<keyword evidence="4" id="KW-0131">Cell cycle</keyword>
<accession>A0A6J5ZKS8</accession>
<reference evidence="6" key="1">
    <citation type="submission" date="2020-05" db="EMBL/GenBank/DDBJ databases">
        <authorList>
            <person name="Chiriac C."/>
            <person name="Salcher M."/>
            <person name="Ghai R."/>
            <person name="Kavagutti S V."/>
        </authorList>
    </citation>
    <scope>NUCLEOTIDE SEQUENCE</scope>
</reference>
<dbReference type="PANTHER" id="PTHR34298">
    <property type="entry name" value="SEGREGATION AND CONDENSATION PROTEIN B"/>
    <property type="match status" value="1"/>
</dbReference>
<dbReference type="PANTHER" id="PTHR34298:SF2">
    <property type="entry name" value="SEGREGATION AND CONDENSATION PROTEIN B"/>
    <property type="match status" value="1"/>
</dbReference>
<keyword evidence="2" id="KW-0132">Cell division</keyword>
<evidence type="ECO:0000256" key="4">
    <source>
        <dbReference type="ARBA" id="ARBA00023306"/>
    </source>
</evidence>
<dbReference type="InterPro" id="IPR036390">
    <property type="entry name" value="WH_DNA-bd_sf"/>
</dbReference>
<evidence type="ECO:0000256" key="2">
    <source>
        <dbReference type="ARBA" id="ARBA00022618"/>
    </source>
</evidence>
<dbReference type="EMBL" id="CAESAJ010000095">
    <property type="protein sequence ID" value="CAB4340203.1"/>
    <property type="molecule type" value="Genomic_DNA"/>
</dbReference>
<dbReference type="Gene3D" id="1.10.10.10">
    <property type="entry name" value="Winged helix-like DNA-binding domain superfamily/Winged helix DNA-binding domain"/>
    <property type="match status" value="2"/>
</dbReference>
<proteinExistence type="predicted"/>
<gene>
    <name evidence="6" type="ORF">UFOPK3770_00892</name>
</gene>
<dbReference type="AlphaFoldDB" id="A0A6J5ZKS8"/>
<dbReference type="InterPro" id="IPR005234">
    <property type="entry name" value="ScpB_csome_segregation"/>
</dbReference>
<evidence type="ECO:0000256" key="3">
    <source>
        <dbReference type="ARBA" id="ARBA00022829"/>
    </source>
</evidence>
<dbReference type="SUPFAM" id="SSF46785">
    <property type="entry name" value="Winged helix' DNA-binding domain"/>
    <property type="match status" value="2"/>
</dbReference>
<dbReference type="NCBIfam" id="TIGR00281">
    <property type="entry name" value="SMC-Scp complex subunit ScpB"/>
    <property type="match status" value="1"/>
</dbReference>
<dbReference type="GO" id="GO:0051301">
    <property type="term" value="P:cell division"/>
    <property type="evidence" value="ECO:0007669"/>
    <property type="project" value="UniProtKB-KW"/>
</dbReference>
<evidence type="ECO:0000256" key="5">
    <source>
        <dbReference type="SAM" id="MobiDB-lite"/>
    </source>
</evidence>
<organism evidence="6">
    <name type="scientific">freshwater metagenome</name>
    <dbReference type="NCBI Taxonomy" id="449393"/>
    <lineage>
        <taxon>unclassified sequences</taxon>
        <taxon>metagenomes</taxon>
        <taxon>ecological metagenomes</taxon>
    </lineage>
</organism>
<protein>
    <submittedName>
        <fullName evidence="6">Unannotated protein</fullName>
    </submittedName>
</protein>
<dbReference type="InterPro" id="IPR036388">
    <property type="entry name" value="WH-like_DNA-bd_sf"/>
</dbReference>
<name>A0A6J5ZKS8_9ZZZZ</name>
<dbReference type="GO" id="GO:0051304">
    <property type="term" value="P:chromosome separation"/>
    <property type="evidence" value="ECO:0007669"/>
    <property type="project" value="InterPro"/>
</dbReference>
<keyword evidence="3" id="KW-0159">Chromosome partition</keyword>
<keyword evidence="1" id="KW-0963">Cytoplasm</keyword>
<evidence type="ECO:0000313" key="6">
    <source>
        <dbReference type="EMBL" id="CAB4340203.1"/>
    </source>
</evidence>
<sequence length="217" mass="23771">MTQVSNEETELIEYGTVQDGTVQDSPELGDELGAPNLRAALEALIMVAEEPMTTTSLATLTRTPENEVLSALHDLAQEYAIQGRGFDLRELGGGWRYWTRENCAGVVERFALDGQHARLSQAALETLAVVAYRQPVTRSRISAIRGVNVDGVVRTLVTRGLIEETGHDHETGALLLRTTPYFLERMGINALDDLPPIAEHLPLPDNVEEVLDLTTAP</sequence>
<dbReference type="Pfam" id="PF04079">
    <property type="entry name" value="SMC_ScpB"/>
    <property type="match status" value="1"/>
</dbReference>